<gene>
    <name evidence="1" type="ORF">N7330_01450</name>
</gene>
<dbReference type="EMBL" id="JAODZU010000001">
    <property type="protein sequence ID" value="MDH0361724.1"/>
    <property type="molecule type" value="Genomic_DNA"/>
</dbReference>
<dbReference type="RefSeq" id="WP_279859597.1">
    <property type="nucleotide sequence ID" value="NZ_CAURON010000001.1"/>
</dbReference>
<proteinExistence type="predicted"/>
<reference evidence="1" key="1">
    <citation type="submission" date="2022-09" db="EMBL/GenBank/DDBJ databases">
        <title>Intensive care unit water sources are persistently colonized with multi-drug resistant bacteria and are the site of extensive horizontal gene transfer of antibiotic resistance genes.</title>
        <authorList>
            <person name="Diorio-Toth L."/>
        </authorList>
    </citation>
    <scope>NUCLEOTIDE SEQUENCE</scope>
    <source>
        <strain evidence="1">GD04130</strain>
    </source>
</reference>
<protein>
    <recommendedName>
        <fullName evidence="3">Restriction endonuclease</fullName>
    </recommendedName>
</protein>
<sequence>MTYADLTFKVPKESEDYESCSDFVVQSIEGIIKNAMDSGRNKIIINTNLKLGIPMENVNKIAGPFVEAWACEVFSEALEDEKNIYHLVNVEAGERLNMADVILQFKMERKRQSSVTANVDVKATSKDIANSGKSPNITSFARIRTAYVKDPDFLFVILSIKHKVFSSRDEETKMMMGVMEVVDFNAYDLKYISDSDISFNPALGSGQLQVRDIHYVTRTKRSTWDFCQLLDKKCIASKKGFDGWYDYALQHEWIKE</sequence>
<evidence type="ECO:0000313" key="2">
    <source>
        <dbReference type="Proteomes" id="UP001158297"/>
    </source>
</evidence>
<organism evidence="1 2">
    <name type="scientific">Comamonas aquatica</name>
    <dbReference type="NCBI Taxonomy" id="225991"/>
    <lineage>
        <taxon>Bacteria</taxon>
        <taxon>Pseudomonadati</taxon>
        <taxon>Pseudomonadota</taxon>
        <taxon>Betaproteobacteria</taxon>
        <taxon>Burkholderiales</taxon>
        <taxon>Comamonadaceae</taxon>
        <taxon>Comamonas</taxon>
    </lineage>
</organism>
<accession>A0AA42HP22</accession>
<dbReference type="Proteomes" id="UP001158297">
    <property type="component" value="Unassembled WGS sequence"/>
</dbReference>
<evidence type="ECO:0008006" key="3">
    <source>
        <dbReference type="Google" id="ProtNLM"/>
    </source>
</evidence>
<dbReference type="AlphaFoldDB" id="A0AA42HP22"/>
<evidence type="ECO:0000313" key="1">
    <source>
        <dbReference type="EMBL" id="MDH0361724.1"/>
    </source>
</evidence>
<comment type="caution">
    <text evidence="1">The sequence shown here is derived from an EMBL/GenBank/DDBJ whole genome shotgun (WGS) entry which is preliminary data.</text>
</comment>
<name>A0AA42HP22_9BURK</name>